<dbReference type="InterPro" id="IPR036968">
    <property type="entry name" value="Enolpyruvate_Tfrase_sf"/>
</dbReference>
<dbReference type="NCBIfam" id="TIGR01356">
    <property type="entry name" value="aroA"/>
    <property type="match status" value="1"/>
</dbReference>
<dbReference type="RefSeq" id="WP_272436589.1">
    <property type="nucleotide sequence ID" value="NZ_JAMQKB010000008.1"/>
</dbReference>
<feature type="binding site" evidence="9">
    <location>
        <position position="315"/>
    </location>
    <ligand>
        <name>3-phosphoshikimate</name>
        <dbReference type="ChEBI" id="CHEBI:145989"/>
    </ligand>
</feature>
<feature type="binding site" evidence="9">
    <location>
        <position position="342"/>
    </location>
    <ligand>
        <name>3-phosphoshikimate</name>
        <dbReference type="ChEBI" id="CHEBI:145989"/>
    </ligand>
</feature>
<feature type="active site" description="Proton acceptor" evidence="9">
    <location>
        <position position="315"/>
    </location>
</feature>
<evidence type="ECO:0000259" key="10">
    <source>
        <dbReference type="Pfam" id="PF00275"/>
    </source>
</evidence>
<evidence type="ECO:0000256" key="3">
    <source>
        <dbReference type="ARBA" id="ARBA00009948"/>
    </source>
</evidence>
<dbReference type="SUPFAM" id="SSF55205">
    <property type="entry name" value="EPT/RTPC-like"/>
    <property type="match status" value="1"/>
</dbReference>
<dbReference type="EMBL" id="JAMQKB010000008">
    <property type="protein sequence ID" value="MDC3424788.1"/>
    <property type="molecule type" value="Genomic_DNA"/>
</dbReference>
<dbReference type="PANTHER" id="PTHR21090">
    <property type="entry name" value="AROM/DEHYDROQUINATE SYNTHASE"/>
    <property type="match status" value="1"/>
</dbReference>
<dbReference type="FunFam" id="3.65.10.10:FF:000006">
    <property type="entry name" value="3-phosphoshikimate 1-carboxyvinyltransferase"/>
    <property type="match status" value="1"/>
</dbReference>
<protein>
    <recommendedName>
        <fullName evidence="9">3-phosphoshikimate 1-carboxyvinyltransferase</fullName>
        <ecNumber evidence="9">2.5.1.19</ecNumber>
    </recommendedName>
    <alternativeName>
        <fullName evidence="9">5-enolpyruvylshikimate-3-phosphate synthase</fullName>
        <shortName evidence="9">EPSP synthase</shortName>
        <shortName evidence="9">EPSPS</shortName>
    </alternativeName>
</protein>
<evidence type="ECO:0000256" key="9">
    <source>
        <dbReference type="HAMAP-Rule" id="MF_00210"/>
    </source>
</evidence>
<feature type="binding site" evidence="9">
    <location>
        <position position="388"/>
    </location>
    <ligand>
        <name>phosphoenolpyruvate</name>
        <dbReference type="ChEBI" id="CHEBI:58702"/>
    </ligand>
</feature>
<evidence type="ECO:0000256" key="6">
    <source>
        <dbReference type="ARBA" id="ARBA00022679"/>
    </source>
</evidence>
<dbReference type="HAMAP" id="MF_00210">
    <property type="entry name" value="EPSP_synth"/>
    <property type="match status" value="1"/>
</dbReference>
<dbReference type="Gene3D" id="3.65.10.10">
    <property type="entry name" value="Enolpyruvate transferase domain"/>
    <property type="match status" value="2"/>
</dbReference>
<evidence type="ECO:0000256" key="1">
    <source>
        <dbReference type="ARBA" id="ARBA00002174"/>
    </source>
</evidence>
<evidence type="ECO:0000313" key="11">
    <source>
        <dbReference type="EMBL" id="MDC3424788.1"/>
    </source>
</evidence>
<feature type="binding site" evidence="9">
    <location>
        <position position="94"/>
    </location>
    <ligand>
        <name>phosphoenolpyruvate</name>
        <dbReference type="ChEBI" id="CHEBI:58702"/>
    </ligand>
</feature>
<feature type="binding site" evidence="9">
    <location>
        <position position="167"/>
    </location>
    <ligand>
        <name>3-phosphoshikimate</name>
        <dbReference type="ChEBI" id="CHEBI:145989"/>
    </ligand>
</feature>
<keyword evidence="12" id="KW-1185">Reference proteome</keyword>
<proteinExistence type="inferred from homology"/>
<organism evidence="11 12">
    <name type="scientific">Terrihalobacillus insolitus</name>
    <dbReference type="NCBI Taxonomy" id="2950438"/>
    <lineage>
        <taxon>Bacteria</taxon>
        <taxon>Bacillati</taxon>
        <taxon>Bacillota</taxon>
        <taxon>Bacilli</taxon>
        <taxon>Bacillales</taxon>
        <taxon>Bacillaceae</taxon>
        <taxon>Terrihalobacillus</taxon>
    </lineage>
</organism>
<feature type="binding site" evidence="9">
    <location>
        <position position="27"/>
    </location>
    <ligand>
        <name>3-phosphoshikimate</name>
        <dbReference type="ChEBI" id="CHEBI:145989"/>
    </ligand>
</feature>
<dbReference type="GO" id="GO:0003866">
    <property type="term" value="F:3-phosphoshikimate 1-carboxyvinyltransferase activity"/>
    <property type="evidence" value="ECO:0007669"/>
    <property type="project" value="UniProtKB-UniRule"/>
</dbReference>
<keyword evidence="4 9" id="KW-0963">Cytoplasm</keyword>
<accession>A0A9X3WUD6</accession>
<comment type="catalytic activity">
    <reaction evidence="8">
        <text>3-phosphoshikimate + phosphoenolpyruvate = 5-O-(1-carboxyvinyl)-3-phosphoshikimate + phosphate</text>
        <dbReference type="Rhea" id="RHEA:21256"/>
        <dbReference type="ChEBI" id="CHEBI:43474"/>
        <dbReference type="ChEBI" id="CHEBI:57701"/>
        <dbReference type="ChEBI" id="CHEBI:58702"/>
        <dbReference type="ChEBI" id="CHEBI:145989"/>
        <dbReference type="EC" id="2.5.1.19"/>
    </reaction>
    <physiologicalReaction direction="left-to-right" evidence="8">
        <dbReference type="Rhea" id="RHEA:21257"/>
    </physiologicalReaction>
</comment>
<evidence type="ECO:0000256" key="8">
    <source>
        <dbReference type="ARBA" id="ARBA00044633"/>
    </source>
</evidence>
<dbReference type="GO" id="GO:0005737">
    <property type="term" value="C:cytoplasm"/>
    <property type="evidence" value="ECO:0007669"/>
    <property type="project" value="UniProtKB-SubCell"/>
</dbReference>
<comment type="subunit">
    <text evidence="9">Monomer.</text>
</comment>
<dbReference type="Pfam" id="PF00275">
    <property type="entry name" value="EPSP_synthase"/>
    <property type="match status" value="1"/>
</dbReference>
<dbReference type="GO" id="GO:0009423">
    <property type="term" value="P:chorismate biosynthetic process"/>
    <property type="evidence" value="ECO:0007669"/>
    <property type="project" value="UniProtKB-UniRule"/>
</dbReference>
<feature type="binding site" evidence="9">
    <location>
        <position position="22"/>
    </location>
    <ligand>
        <name>phosphoenolpyruvate</name>
        <dbReference type="ChEBI" id="CHEBI:58702"/>
    </ligand>
</feature>
<feature type="binding site" evidence="9">
    <location>
        <position position="22"/>
    </location>
    <ligand>
        <name>3-phosphoshikimate</name>
        <dbReference type="ChEBI" id="CHEBI:145989"/>
    </ligand>
</feature>
<evidence type="ECO:0000256" key="7">
    <source>
        <dbReference type="ARBA" id="ARBA00023141"/>
    </source>
</evidence>
<evidence type="ECO:0000313" key="12">
    <source>
        <dbReference type="Proteomes" id="UP001145050"/>
    </source>
</evidence>
<feature type="binding site" evidence="9">
    <location>
        <position position="122"/>
    </location>
    <ligand>
        <name>phosphoenolpyruvate</name>
        <dbReference type="ChEBI" id="CHEBI:58702"/>
    </ligand>
</feature>
<gene>
    <name evidence="9 11" type="primary">aroA</name>
    <name evidence="11" type="ORF">NC797_09725</name>
</gene>
<dbReference type="FunFam" id="3.65.10.10:FF:000005">
    <property type="entry name" value="3-phosphoshikimate 1-carboxyvinyltransferase"/>
    <property type="match status" value="1"/>
</dbReference>
<feature type="binding site" evidence="9">
    <location>
        <position position="346"/>
    </location>
    <ligand>
        <name>phosphoenolpyruvate</name>
        <dbReference type="ChEBI" id="CHEBI:58702"/>
    </ligand>
</feature>
<comment type="subcellular location">
    <subcellularLocation>
        <location evidence="9">Cytoplasm</location>
    </subcellularLocation>
</comment>
<dbReference type="PANTHER" id="PTHR21090:SF5">
    <property type="entry name" value="PENTAFUNCTIONAL AROM POLYPEPTIDE"/>
    <property type="match status" value="1"/>
</dbReference>
<sequence length="431" mass="46210">MIRKLEPNYAPLAGEISVPGDKSISHRAVMFGAMAAGITKITNFLDGEDCLRTLEAFRAMGVSIQKQETDITIHGKGIKHLKEPHDPIDLGNSGTTTRLLLGILSGLPFHTTLFGDESLSKRPMDRVAVPLRSMGAKIDGREHGKYLPLAVRGGDLTSIVYQTPIKSAQVKSAILLAGLLADGQTTVKEKTVTRDHTENMIQAFGGVIEKNDDAISIKGKQSLTGTDIHVPGDISSAAFFLVAAAMRQESVVTIKDVGINPTRTGILDVLEQMGADIKMEEKRAIGGEPIGDITVKGSRLHGVEIGGDIIPRLIDEIPILALLASQASGTTVIKDAEELRYKETDRIQVVVHTLSQLGINIKATEDGMIVEGNQKVIGGEVDSYGDHRIGMMIAIASLVSTNPIILHNPSCIAVSYPAFFDDLEQILSISS</sequence>
<reference evidence="11" key="1">
    <citation type="submission" date="2022-06" db="EMBL/GenBank/DDBJ databases">
        <title>Aquibacillus sp. a new bacterium isolated from soil saline samples.</title>
        <authorList>
            <person name="Galisteo C."/>
            <person name="De La Haba R."/>
            <person name="Sanchez-Porro C."/>
            <person name="Ventosa A."/>
        </authorList>
    </citation>
    <scope>NUCLEOTIDE SEQUENCE</scope>
    <source>
        <strain evidence="11">3ASR75-11</strain>
    </source>
</reference>
<dbReference type="EC" id="2.5.1.19" evidence="9"/>
<dbReference type="GO" id="GO:0009073">
    <property type="term" value="P:aromatic amino acid family biosynthetic process"/>
    <property type="evidence" value="ECO:0007669"/>
    <property type="project" value="UniProtKB-KW"/>
</dbReference>
<dbReference type="CDD" id="cd01556">
    <property type="entry name" value="EPSP_synthase"/>
    <property type="match status" value="1"/>
</dbReference>
<dbReference type="InterPro" id="IPR013792">
    <property type="entry name" value="RNA3'P_cycl/enolpyr_Trfase_a/b"/>
</dbReference>
<feature type="binding site" evidence="9">
    <location>
        <position position="169"/>
    </location>
    <ligand>
        <name>phosphoenolpyruvate</name>
        <dbReference type="ChEBI" id="CHEBI:58702"/>
    </ligand>
</feature>
<comment type="caution">
    <text evidence="11">The sequence shown here is derived from an EMBL/GenBank/DDBJ whole genome shotgun (WGS) entry which is preliminary data.</text>
</comment>
<name>A0A9X3WUD6_9BACI</name>
<dbReference type="GO" id="GO:0008652">
    <property type="term" value="P:amino acid biosynthetic process"/>
    <property type="evidence" value="ECO:0007669"/>
    <property type="project" value="UniProtKB-KW"/>
</dbReference>
<dbReference type="Proteomes" id="UP001145050">
    <property type="component" value="Unassembled WGS sequence"/>
</dbReference>
<keyword evidence="5 9" id="KW-0028">Amino-acid biosynthesis</keyword>
<dbReference type="PIRSF" id="PIRSF000505">
    <property type="entry name" value="EPSPS"/>
    <property type="match status" value="1"/>
</dbReference>
<dbReference type="PROSITE" id="PS00885">
    <property type="entry name" value="EPSP_SYNTHASE_2"/>
    <property type="match status" value="1"/>
</dbReference>
<feature type="domain" description="Enolpyruvate transferase" evidence="10">
    <location>
        <begin position="10"/>
        <end position="423"/>
    </location>
</feature>
<comment type="pathway">
    <text evidence="2 9">Metabolic intermediate biosynthesis; chorismate biosynthesis; chorismate from D-erythrose 4-phosphate and phosphoenolpyruvate: step 6/7.</text>
</comment>
<feature type="binding site" evidence="9">
    <location>
        <position position="23"/>
    </location>
    <ligand>
        <name>3-phosphoshikimate</name>
        <dbReference type="ChEBI" id="CHEBI:145989"/>
    </ligand>
</feature>
<dbReference type="PROSITE" id="PS00104">
    <property type="entry name" value="EPSP_SYNTHASE_1"/>
    <property type="match status" value="1"/>
</dbReference>
<dbReference type="InterPro" id="IPR006264">
    <property type="entry name" value="EPSP_synthase"/>
</dbReference>
<keyword evidence="7 9" id="KW-0057">Aromatic amino acid biosynthesis</keyword>
<dbReference type="InterPro" id="IPR023193">
    <property type="entry name" value="EPSP_synthase_CS"/>
</dbReference>
<evidence type="ECO:0000256" key="5">
    <source>
        <dbReference type="ARBA" id="ARBA00022605"/>
    </source>
</evidence>
<dbReference type="InterPro" id="IPR001986">
    <property type="entry name" value="Enolpyruvate_Tfrase_dom"/>
</dbReference>
<comment type="caution">
    <text evidence="9">Lacks conserved residue(s) required for the propagation of feature annotation.</text>
</comment>
<evidence type="ECO:0000256" key="2">
    <source>
        <dbReference type="ARBA" id="ARBA00004811"/>
    </source>
</evidence>
<dbReference type="AlphaFoldDB" id="A0A9X3WUD6"/>
<comment type="function">
    <text evidence="1 9">Catalyzes the transfer of the enolpyruvyl moiety of phosphoenolpyruvate (PEP) to the 5-hydroxyl of shikimate-3-phosphate (S3P) to produce enolpyruvyl shikimate-3-phosphate and inorganic phosphate.</text>
</comment>
<feature type="binding site" evidence="9">
    <location>
        <position position="169"/>
    </location>
    <ligand>
        <name>3-phosphoshikimate</name>
        <dbReference type="ChEBI" id="CHEBI:145989"/>
    </ligand>
</feature>
<comment type="similarity">
    <text evidence="3 9">Belongs to the EPSP synthase family.</text>
</comment>
<evidence type="ECO:0000256" key="4">
    <source>
        <dbReference type="ARBA" id="ARBA00022490"/>
    </source>
</evidence>
<keyword evidence="6 9" id="KW-0808">Transferase</keyword>